<dbReference type="EMBL" id="JACIGK010000012">
    <property type="protein sequence ID" value="MBB4266278.1"/>
    <property type="molecule type" value="Genomic_DNA"/>
</dbReference>
<gene>
    <name evidence="7" type="ORF">GGD89_001909</name>
</gene>
<feature type="domain" description="JAB" evidence="6">
    <location>
        <begin position="26"/>
        <end position="135"/>
    </location>
</feature>
<dbReference type="PANTHER" id="PTHR34858:SF1">
    <property type="entry name" value="CYSO-CYSTEINE PEPTIDASE"/>
    <property type="match status" value="1"/>
</dbReference>
<comment type="caution">
    <text evidence="7">The sequence shown here is derived from an EMBL/GenBank/DDBJ whole genome shotgun (WGS) entry which is preliminary data.</text>
</comment>
<keyword evidence="1" id="KW-0645">Protease</keyword>
<dbReference type="InterPro" id="IPR051929">
    <property type="entry name" value="VirAsm_ModProt"/>
</dbReference>
<dbReference type="SUPFAM" id="SSF102712">
    <property type="entry name" value="JAB1/MPN domain"/>
    <property type="match status" value="1"/>
</dbReference>
<dbReference type="GO" id="GO:0008235">
    <property type="term" value="F:metalloexopeptidase activity"/>
    <property type="evidence" value="ECO:0007669"/>
    <property type="project" value="TreeGrafter"/>
</dbReference>
<evidence type="ECO:0000313" key="8">
    <source>
        <dbReference type="Proteomes" id="UP000554286"/>
    </source>
</evidence>
<keyword evidence="2" id="KW-0479">Metal-binding</keyword>
<evidence type="ECO:0000256" key="3">
    <source>
        <dbReference type="ARBA" id="ARBA00022801"/>
    </source>
</evidence>
<evidence type="ECO:0000259" key="6">
    <source>
        <dbReference type="Pfam" id="PF14464"/>
    </source>
</evidence>
<evidence type="ECO:0000256" key="1">
    <source>
        <dbReference type="ARBA" id="ARBA00022670"/>
    </source>
</evidence>
<accession>A0A7W6RE66</accession>
<keyword evidence="5" id="KW-0482">Metalloprotease</keyword>
<dbReference type="Gene3D" id="3.40.140.10">
    <property type="entry name" value="Cytidine Deaminase, domain 2"/>
    <property type="match status" value="1"/>
</dbReference>
<keyword evidence="3" id="KW-0378">Hydrolase</keyword>
<keyword evidence="4" id="KW-0862">Zinc</keyword>
<dbReference type="InterPro" id="IPR028090">
    <property type="entry name" value="JAB_dom_prok"/>
</dbReference>
<proteinExistence type="predicted"/>
<protein>
    <submittedName>
        <fullName evidence="7">Proteasome lid subunit RPN8/RPN11</fullName>
    </submittedName>
</protein>
<dbReference type="PANTHER" id="PTHR34858">
    <property type="entry name" value="CYSO-CYSTEINE PEPTIDASE"/>
    <property type="match status" value="1"/>
</dbReference>
<dbReference type="AlphaFoldDB" id="A0A7W6RE66"/>
<evidence type="ECO:0000256" key="4">
    <source>
        <dbReference type="ARBA" id="ARBA00022833"/>
    </source>
</evidence>
<sequence>MSPPPAADGPESAERAAGLVLPPAARAGLVDHLRAAWPAEGCALLSGRTGAGGWWIVEAVHPAANVAASDRRHDRFEVDPAARLALTRALRGGPLRLIGHAHSHPGRPPVPSQTDHRAAAEPDLVWVIVGLASADDPAPGLTAWAVTDWTPDHGAGGFRPLPVRDA</sequence>
<name>A0A7W6RE66_9PROT</name>
<dbReference type="GO" id="GO:0008270">
    <property type="term" value="F:zinc ion binding"/>
    <property type="evidence" value="ECO:0007669"/>
    <property type="project" value="TreeGrafter"/>
</dbReference>
<reference evidence="7 8" key="1">
    <citation type="submission" date="2020-08" db="EMBL/GenBank/DDBJ databases">
        <title>Genome sequencing of Purple Non-Sulfur Bacteria from various extreme environments.</title>
        <authorList>
            <person name="Mayer M."/>
        </authorList>
    </citation>
    <scope>NUCLEOTIDE SEQUENCE [LARGE SCALE GENOMIC DNA]</scope>
    <source>
        <strain evidence="7 8">JA131</strain>
    </source>
</reference>
<evidence type="ECO:0000313" key="7">
    <source>
        <dbReference type="EMBL" id="MBB4266278.1"/>
    </source>
</evidence>
<keyword evidence="7" id="KW-0647">Proteasome</keyword>
<dbReference type="GO" id="GO:0006508">
    <property type="term" value="P:proteolysis"/>
    <property type="evidence" value="ECO:0007669"/>
    <property type="project" value="UniProtKB-KW"/>
</dbReference>
<evidence type="ECO:0000256" key="5">
    <source>
        <dbReference type="ARBA" id="ARBA00023049"/>
    </source>
</evidence>
<dbReference type="RefSeq" id="WP_184044489.1">
    <property type="nucleotide sequence ID" value="NZ_JACIGK010000012.1"/>
</dbReference>
<dbReference type="Pfam" id="PF14464">
    <property type="entry name" value="Prok-JAB"/>
    <property type="match status" value="1"/>
</dbReference>
<evidence type="ECO:0000256" key="2">
    <source>
        <dbReference type="ARBA" id="ARBA00022723"/>
    </source>
</evidence>
<dbReference type="GO" id="GO:0000502">
    <property type="term" value="C:proteasome complex"/>
    <property type="evidence" value="ECO:0007669"/>
    <property type="project" value="UniProtKB-KW"/>
</dbReference>
<dbReference type="CDD" id="cd08070">
    <property type="entry name" value="MPN_like"/>
    <property type="match status" value="1"/>
</dbReference>
<organism evidence="7 8">
    <name type="scientific">Roseospira visakhapatnamensis</name>
    <dbReference type="NCBI Taxonomy" id="390880"/>
    <lineage>
        <taxon>Bacteria</taxon>
        <taxon>Pseudomonadati</taxon>
        <taxon>Pseudomonadota</taxon>
        <taxon>Alphaproteobacteria</taxon>
        <taxon>Rhodospirillales</taxon>
        <taxon>Rhodospirillaceae</taxon>
        <taxon>Roseospira</taxon>
    </lineage>
</organism>
<keyword evidence="8" id="KW-1185">Reference proteome</keyword>
<dbReference type="Proteomes" id="UP000554286">
    <property type="component" value="Unassembled WGS sequence"/>
</dbReference>